<feature type="compositionally biased region" description="Basic and acidic residues" evidence="8">
    <location>
        <begin position="1078"/>
        <end position="1094"/>
    </location>
</feature>
<dbReference type="PROSITE" id="PS50110">
    <property type="entry name" value="RESPONSE_REGULATORY"/>
    <property type="match status" value="1"/>
</dbReference>
<evidence type="ECO:0000313" key="14">
    <source>
        <dbReference type="Proteomes" id="UP000647133"/>
    </source>
</evidence>
<dbReference type="Gene3D" id="2.60.40.10">
    <property type="entry name" value="Immunoglobulins"/>
    <property type="match status" value="1"/>
</dbReference>
<feature type="domain" description="Response regulatory" evidence="12">
    <location>
        <begin position="1099"/>
        <end position="1214"/>
    </location>
</feature>
<reference evidence="13 14" key="1">
    <citation type="submission" date="2020-09" db="EMBL/GenBank/DDBJ databases">
        <title>Echinicola sp. CAU 1574 isolated from sand of Sido Beach.</title>
        <authorList>
            <person name="Kim W."/>
        </authorList>
    </citation>
    <scope>NUCLEOTIDE SEQUENCE [LARGE SCALE GENOMIC DNA]</scope>
    <source>
        <strain evidence="13 14">CAU 1574</strain>
    </source>
</reference>
<dbReference type="Gene3D" id="3.30.565.10">
    <property type="entry name" value="Histidine kinase-like ATPase, C-terminal domain"/>
    <property type="match status" value="1"/>
</dbReference>
<dbReference type="Gene3D" id="3.40.50.2300">
    <property type="match status" value="1"/>
</dbReference>
<dbReference type="CDD" id="cd00082">
    <property type="entry name" value="HisKA"/>
    <property type="match status" value="1"/>
</dbReference>
<keyword evidence="3 7" id="KW-0597">Phosphoprotein</keyword>
<feature type="transmembrane region" description="Helical" evidence="9">
    <location>
        <begin position="792"/>
        <end position="809"/>
    </location>
</feature>
<evidence type="ECO:0000256" key="6">
    <source>
        <dbReference type="ARBA" id="ARBA00023163"/>
    </source>
</evidence>
<keyword evidence="5" id="KW-0238">DNA-binding</keyword>
<dbReference type="EMBL" id="JACYTQ010000001">
    <property type="protein sequence ID" value="MBD8487275.1"/>
    <property type="molecule type" value="Genomic_DNA"/>
</dbReference>
<dbReference type="PROSITE" id="PS01124">
    <property type="entry name" value="HTH_ARAC_FAMILY_2"/>
    <property type="match status" value="1"/>
</dbReference>
<protein>
    <recommendedName>
        <fullName evidence="2">histidine kinase</fullName>
        <ecNumber evidence="2">2.7.13.3</ecNumber>
    </recommendedName>
</protein>
<dbReference type="Pfam" id="PF02518">
    <property type="entry name" value="HATPase_c"/>
    <property type="match status" value="1"/>
</dbReference>
<sequence>MIKQLLHPFLMTLILLLSAFTGFGQKQDRYFEHISMEDGLSGSTVFSILQDRQGFMWFGTKNGLNRYDGHNFKIFNADSDQKNGLEDNFIFGLFEDSRGIIWLGTNKGIYTYDSSTETFTHFDKISNLGEGITGNVGEIREDLEGNIFVSVNSKGFFKYNVKEDFLQQYRNISNSNSVPPDDYSTDILVDERGEIWVATSRLGIFKYLPSTNKFKKYLDNQEVISAAVLQLEDNGNSILVGTKNQGVWVMDKTSGKAEPLLTKTPKGKNLFIRDLYKVSNNELWIATESGLFIYNLETNKYKNFKENLNDPYSLSDNAIYCINRDNEGGMWLGTYFGGINFLPNHPTKFIKHYPIPNSNTISGQRVRQFVEGNDSTIWIGTEDAGLNHYDPKEEKFTHYLPNNSSLSYHNVHGLARKGDELWVGTVTFAVGLNRMDLKTNKIHTIQYHSDQNTPDDNEVHSILVDHKQQVWLGTVTGLYQLNEKNNEVNFVNEIGHRFIYDQIEDKNGNFWLGTYSNGLIRFNPKTRETKRFLPDPKNPNSLPHPSIINIYQDSQDRIWIATEGGGFCKYNEKSEDFTVFNTQNGFPCNNIYKILEDISGHLWITCNKGLIEYNPQTNKHRLFTKDNGLMPSPFNYKSGFRAKDGTLYFGCLNGFISFDPRTFKPYEYDPPIVFTDIQIFNNPVEIGGEDAILQESITKTSSITLPHNQSSLSFDFAALSYTASNARPYAYKMEGYDQNWTYLSKNQRINYSYLPPGDYVLKLKTANIFGEWSEREGELHVTILPPFWKTNWAYLVYFVLSVAVIYLIFKFYTKRIHARQEAAFKRLEDEKQKEVYQSKIEFFTNITHEIRTPLTLIKGPLESILKKQNDYTPEVKENLWIMNKNTNRLIELSNELLDFRKTEKKGFSLNFTRTEIGKVLKDISVRFKTSAEQQFINFHLIEKDKPFFADIDKEAFTKIMSNLIYNAIKHADSTVQVNLVISPEDSLFKVHVSNDGRLIGTENREKIFEPFFQINGDQNNRTSTGTGLGLPLARSLAEMHSGKLYVDPNGPSNRNTFVLELPVKQKNVIHISETINEKQKVSEPVKTSPKEKSNSHKPSLLVVEDNKELQKFIHDQLKQDYHVYRADNGMEGLKVLKEKPIDLVISDVMMPIMDGFTLCEKIKSDVNYSHIPLIMLTAKNTLQSKIEGMELGADVYIEKPFSIDHLNLQVKNLLHYRDQVRQAFANQPMVNVDTIAHTRADEEFLTQANEAILENLSNESFGVNELADILCMSQSSLLRKIKGVSQMTPNGYIRLVRLKKAAEMLQEGQFTVTEISEKVGFNSPSYFSKCFQKQFGELPKDFNKKSETM</sequence>
<dbReference type="InterPro" id="IPR020449">
    <property type="entry name" value="Tscrpt_reg_AraC-type_HTH"/>
</dbReference>
<evidence type="ECO:0000313" key="13">
    <source>
        <dbReference type="EMBL" id="MBD8487275.1"/>
    </source>
</evidence>
<evidence type="ECO:0000256" key="7">
    <source>
        <dbReference type="PROSITE-ProRule" id="PRU00169"/>
    </source>
</evidence>
<dbReference type="SUPFAM" id="SSF46689">
    <property type="entry name" value="Homeodomain-like"/>
    <property type="match status" value="1"/>
</dbReference>
<feature type="region of interest" description="Disordered" evidence="8">
    <location>
        <begin position="1078"/>
        <end position="1097"/>
    </location>
</feature>
<dbReference type="Pfam" id="PF12833">
    <property type="entry name" value="HTH_18"/>
    <property type="match status" value="1"/>
</dbReference>
<evidence type="ECO:0000259" key="10">
    <source>
        <dbReference type="PROSITE" id="PS01124"/>
    </source>
</evidence>
<dbReference type="InterPro" id="IPR013783">
    <property type="entry name" value="Ig-like_fold"/>
</dbReference>
<dbReference type="PROSITE" id="PS00041">
    <property type="entry name" value="HTH_ARAC_FAMILY_1"/>
    <property type="match status" value="1"/>
</dbReference>
<evidence type="ECO:0000256" key="8">
    <source>
        <dbReference type="SAM" id="MobiDB-lite"/>
    </source>
</evidence>
<dbReference type="SUPFAM" id="SSF101898">
    <property type="entry name" value="NHL repeat"/>
    <property type="match status" value="1"/>
</dbReference>
<dbReference type="InterPro" id="IPR015943">
    <property type="entry name" value="WD40/YVTN_repeat-like_dom_sf"/>
</dbReference>
<dbReference type="Pfam" id="PF07495">
    <property type="entry name" value="Y_Y_Y"/>
    <property type="match status" value="1"/>
</dbReference>
<dbReference type="InterPro" id="IPR009057">
    <property type="entry name" value="Homeodomain-like_sf"/>
</dbReference>
<proteinExistence type="predicted"/>
<dbReference type="SMART" id="SM00387">
    <property type="entry name" value="HATPase_c"/>
    <property type="match status" value="1"/>
</dbReference>
<dbReference type="InterPro" id="IPR003594">
    <property type="entry name" value="HATPase_dom"/>
</dbReference>
<feature type="modified residue" description="4-aspartylphosphate" evidence="7">
    <location>
        <position position="1147"/>
    </location>
</feature>
<dbReference type="SUPFAM" id="SSF47384">
    <property type="entry name" value="Homodimeric domain of signal transducing histidine kinase"/>
    <property type="match status" value="1"/>
</dbReference>
<keyword evidence="14" id="KW-1185">Reference proteome</keyword>
<dbReference type="EC" id="2.7.13.3" evidence="2"/>
<keyword evidence="9" id="KW-1133">Transmembrane helix</keyword>
<comment type="caution">
    <text evidence="13">The sequence shown here is derived from an EMBL/GenBank/DDBJ whole genome shotgun (WGS) entry which is preliminary data.</text>
</comment>
<evidence type="ECO:0000256" key="9">
    <source>
        <dbReference type="SAM" id="Phobius"/>
    </source>
</evidence>
<dbReference type="SMART" id="SM00388">
    <property type="entry name" value="HisKA"/>
    <property type="match status" value="1"/>
</dbReference>
<keyword evidence="6" id="KW-0804">Transcription</keyword>
<keyword evidence="9" id="KW-0812">Transmembrane</keyword>
<dbReference type="CDD" id="cd17574">
    <property type="entry name" value="REC_OmpR"/>
    <property type="match status" value="1"/>
</dbReference>
<dbReference type="Gene3D" id="2.130.10.10">
    <property type="entry name" value="YVTN repeat-like/Quinoprotein amine dehydrogenase"/>
    <property type="match status" value="2"/>
</dbReference>
<dbReference type="PROSITE" id="PS50109">
    <property type="entry name" value="HIS_KIN"/>
    <property type="match status" value="1"/>
</dbReference>
<dbReference type="InterPro" id="IPR036890">
    <property type="entry name" value="HATPase_C_sf"/>
</dbReference>
<dbReference type="Pfam" id="PF00072">
    <property type="entry name" value="Response_reg"/>
    <property type="match status" value="1"/>
</dbReference>
<keyword evidence="9" id="KW-0472">Membrane</keyword>
<evidence type="ECO:0000256" key="4">
    <source>
        <dbReference type="ARBA" id="ARBA00023015"/>
    </source>
</evidence>
<name>A0ABR9AEQ8_9BACT</name>
<dbReference type="InterPro" id="IPR005467">
    <property type="entry name" value="His_kinase_dom"/>
</dbReference>
<gene>
    <name evidence="13" type="ORF">IFO69_00805</name>
</gene>
<dbReference type="PANTHER" id="PTHR43547:SF2">
    <property type="entry name" value="HYBRID SIGNAL TRANSDUCTION HISTIDINE KINASE C"/>
    <property type="match status" value="1"/>
</dbReference>
<dbReference type="SMART" id="SM00448">
    <property type="entry name" value="REC"/>
    <property type="match status" value="1"/>
</dbReference>
<dbReference type="SUPFAM" id="SSF55874">
    <property type="entry name" value="ATPase domain of HSP90 chaperone/DNA topoisomerase II/histidine kinase"/>
    <property type="match status" value="1"/>
</dbReference>
<keyword evidence="4" id="KW-0805">Transcription regulation</keyword>
<dbReference type="InterPro" id="IPR011006">
    <property type="entry name" value="CheY-like_superfamily"/>
</dbReference>
<dbReference type="InterPro" id="IPR018060">
    <property type="entry name" value="HTH_AraC"/>
</dbReference>
<evidence type="ECO:0000256" key="1">
    <source>
        <dbReference type="ARBA" id="ARBA00000085"/>
    </source>
</evidence>
<evidence type="ECO:0000259" key="12">
    <source>
        <dbReference type="PROSITE" id="PS50110"/>
    </source>
</evidence>
<dbReference type="PRINTS" id="PR00032">
    <property type="entry name" value="HTHARAC"/>
</dbReference>
<dbReference type="PANTHER" id="PTHR43547">
    <property type="entry name" value="TWO-COMPONENT HISTIDINE KINASE"/>
    <property type="match status" value="1"/>
</dbReference>
<dbReference type="CDD" id="cd00075">
    <property type="entry name" value="HATPase"/>
    <property type="match status" value="1"/>
</dbReference>
<dbReference type="InterPro" id="IPR011123">
    <property type="entry name" value="Y_Y_Y"/>
</dbReference>
<dbReference type="InterPro" id="IPR018062">
    <property type="entry name" value="HTH_AraC-typ_CS"/>
</dbReference>
<dbReference type="Proteomes" id="UP000647133">
    <property type="component" value="Unassembled WGS sequence"/>
</dbReference>
<dbReference type="Gene3D" id="1.10.10.60">
    <property type="entry name" value="Homeodomain-like"/>
    <property type="match status" value="1"/>
</dbReference>
<dbReference type="SMART" id="SM00342">
    <property type="entry name" value="HTH_ARAC"/>
    <property type="match status" value="1"/>
</dbReference>
<dbReference type="Pfam" id="PF00512">
    <property type="entry name" value="HisKA"/>
    <property type="match status" value="1"/>
</dbReference>
<dbReference type="Pfam" id="PF07494">
    <property type="entry name" value="Reg_prop"/>
    <property type="match status" value="4"/>
</dbReference>
<evidence type="ECO:0000256" key="2">
    <source>
        <dbReference type="ARBA" id="ARBA00012438"/>
    </source>
</evidence>
<comment type="catalytic activity">
    <reaction evidence="1">
        <text>ATP + protein L-histidine = ADP + protein N-phospho-L-histidine.</text>
        <dbReference type="EC" id="2.7.13.3"/>
    </reaction>
</comment>
<dbReference type="Gene3D" id="1.10.287.130">
    <property type="match status" value="1"/>
</dbReference>
<evidence type="ECO:0000256" key="3">
    <source>
        <dbReference type="ARBA" id="ARBA00022553"/>
    </source>
</evidence>
<dbReference type="SUPFAM" id="SSF52172">
    <property type="entry name" value="CheY-like"/>
    <property type="match status" value="1"/>
</dbReference>
<evidence type="ECO:0000256" key="5">
    <source>
        <dbReference type="ARBA" id="ARBA00023125"/>
    </source>
</evidence>
<dbReference type="InterPro" id="IPR001789">
    <property type="entry name" value="Sig_transdc_resp-reg_receiver"/>
</dbReference>
<dbReference type="RefSeq" id="WP_192007055.1">
    <property type="nucleotide sequence ID" value="NZ_JACYTQ010000001.1"/>
</dbReference>
<organism evidence="13 14">
    <name type="scientific">Echinicola arenosa</name>
    <dbReference type="NCBI Taxonomy" id="2774144"/>
    <lineage>
        <taxon>Bacteria</taxon>
        <taxon>Pseudomonadati</taxon>
        <taxon>Bacteroidota</taxon>
        <taxon>Cytophagia</taxon>
        <taxon>Cytophagales</taxon>
        <taxon>Cyclobacteriaceae</taxon>
        <taxon>Echinicola</taxon>
    </lineage>
</organism>
<dbReference type="InterPro" id="IPR036097">
    <property type="entry name" value="HisK_dim/P_sf"/>
</dbReference>
<accession>A0ABR9AEQ8</accession>
<dbReference type="InterPro" id="IPR003661">
    <property type="entry name" value="HisK_dim/P_dom"/>
</dbReference>
<dbReference type="SUPFAM" id="SSF63829">
    <property type="entry name" value="Calcium-dependent phosphotriesterase"/>
    <property type="match status" value="2"/>
</dbReference>
<dbReference type="InterPro" id="IPR011110">
    <property type="entry name" value="Reg_prop"/>
</dbReference>
<feature type="domain" description="HTH araC/xylS-type" evidence="10">
    <location>
        <begin position="1246"/>
        <end position="1345"/>
    </location>
</feature>
<evidence type="ECO:0000259" key="11">
    <source>
        <dbReference type="PROSITE" id="PS50109"/>
    </source>
</evidence>
<feature type="domain" description="Histidine kinase" evidence="11">
    <location>
        <begin position="845"/>
        <end position="1065"/>
    </location>
</feature>